<protein>
    <recommendedName>
        <fullName evidence="4">3-hydroxyacyl-[acyl-carrier-protein] dehydratase</fullName>
        <ecNumber evidence="4">4.2.1.59</ecNumber>
    </recommendedName>
</protein>
<organism evidence="11 12">
    <name type="scientific">Bacillus nakamurai</name>
    <dbReference type="NCBI Taxonomy" id="1793963"/>
    <lineage>
        <taxon>Bacteria</taxon>
        <taxon>Bacillati</taxon>
        <taxon>Bacillota</taxon>
        <taxon>Bacilli</taxon>
        <taxon>Bacillales</taxon>
        <taxon>Bacillaceae</taxon>
        <taxon>Bacillus</taxon>
    </lineage>
</organism>
<dbReference type="PANTHER" id="PTHR30272:SF1">
    <property type="entry name" value="3-HYDROXYACYL-[ACYL-CARRIER-PROTEIN] DEHYDRATASE"/>
    <property type="match status" value="1"/>
</dbReference>
<evidence type="ECO:0000256" key="6">
    <source>
        <dbReference type="ARBA" id="ARBA00022516"/>
    </source>
</evidence>
<evidence type="ECO:0000256" key="9">
    <source>
        <dbReference type="ARBA" id="ARBA00023239"/>
    </source>
</evidence>
<comment type="caution">
    <text evidence="11">The sequence shown here is derived from an EMBL/GenBank/DDBJ whole genome shotgun (WGS) entry which is preliminary data.</text>
</comment>
<keyword evidence="5" id="KW-0963">Cytoplasm</keyword>
<dbReference type="AlphaFoldDB" id="A0A150FBG1"/>
<dbReference type="Proteomes" id="UP000075430">
    <property type="component" value="Unassembled WGS sequence"/>
</dbReference>
<sequence length="146" mass="16325">MNLLSHDDVLEILPQRYPFVMVDRVIEISETNITSIKNVTGNEPCFQGHFPNKKIFPGVYITEAIAQTAILLFSHNDHSSESDETLPLLYHTNVKFKKPIVPGDQMIITLNIIKKISKAAIVKAEVKVDGVRCAFGELTFTLVGDE</sequence>
<dbReference type="GO" id="GO:0009245">
    <property type="term" value="P:lipid A biosynthetic process"/>
    <property type="evidence" value="ECO:0007669"/>
    <property type="project" value="UniProtKB-KW"/>
</dbReference>
<keyword evidence="6" id="KW-0444">Lipid biosynthesis</keyword>
<keyword evidence="12" id="KW-1185">Reference proteome</keyword>
<evidence type="ECO:0000256" key="8">
    <source>
        <dbReference type="ARBA" id="ARBA00023098"/>
    </source>
</evidence>
<dbReference type="NCBIfam" id="NF000582">
    <property type="entry name" value="PRK00006.1"/>
    <property type="match status" value="1"/>
</dbReference>
<dbReference type="GO" id="GO:0005737">
    <property type="term" value="C:cytoplasm"/>
    <property type="evidence" value="ECO:0007669"/>
    <property type="project" value="UniProtKB-SubCell"/>
</dbReference>
<dbReference type="OrthoDB" id="9772788at2"/>
<keyword evidence="7" id="KW-0441">Lipid A biosynthesis</keyword>
<evidence type="ECO:0000313" key="12">
    <source>
        <dbReference type="Proteomes" id="UP000075430"/>
    </source>
</evidence>
<dbReference type="STRING" id="1793963.AXI58_07670"/>
<evidence type="ECO:0000256" key="2">
    <source>
        <dbReference type="ARBA" id="ARBA00004496"/>
    </source>
</evidence>
<gene>
    <name evidence="11" type="ORF">AXI58_07670</name>
</gene>
<dbReference type="EC" id="4.2.1.59" evidence="4"/>
<evidence type="ECO:0000256" key="3">
    <source>
        <dbReference type="ARBA" id="ARBA00009174"/>
    </source>
</evidence>
<dbReference type="SUPFAM" id="SSF54637">
    <property type="entry name" value="Thioesterase/thiol ester dehydrase-isomerase"/>
    <property type="match status" value="1"/>
</dbReference>
<proteinExistence type="inferred from homology"/>
<evidence type="ECO:0000256" key="7">
    <source>
        <dbReference type="ARBA" id="ARBA00022556"/>
    </source>
</evidence>
<dbReference type="Gene3D" id="3.10.129.10">
    <property type="entry name" value="Hotdog Thioesterase"/>
    <property type="match status" value="1"/>
</dbReference>
<comment type="subcellular location">
    <subcellularLocation>
        <location evidence="2">Cytoplasm</location>
    </subcellularLocation>
</comment>
<reference evidence="12" key="1">
    <citation type="submission" date="2016-02" db="EMBL/GenBank/DDBJ databases">
        <authorList>
            <person name="Dunlap C."/>
        </authorList>
    </citation>
    <scope>NUCLEOTIDE SEQUENCE [LARGE SCALE GENOMIC DNA]</scope>
    <source>
        <strain evidence="12">NRRL B-41092</strain>
    </source>
</reference>
<dbReference type="EMBL" id="LSBA01000004">
    <property type="protein sequence ID" value="KXZ22647.1"/>
    <property type="molecule type" value="Genomic_DNA"/>
</dbReference>
<dbReference type="Pfam" id="PF07977">
    <property type="entry name" value="FabA"/>
    <property type="match status" value="1"/>
</dbReference>
<dbReference type="CDD" id="cd01288">
    <property type="entry name" value="FabZ"/>
    <property type="match status" value="1"/>
</dbReference>
<dbReference type="InterPro" id="IPR029069">
    <property type="entry name" value="HotDog_dom_sf"/>
</dbReference>
<comment type="similarity">
    <text evidence="3">Belongs to the thioester dehydratase family. FabZ subfamily.</text>
</comment>
<keyword evidence="8" id="KW-0443">Lipid metabolism</keyword>
<dbReference type="GO" id="GO:0019171">
    <property type="term" value="F:(3R)-hydroxyacyl-[acyl-carrier-protein] dehydratase activity"/>
    <property type="evidence" value="ECO:0007669"/>
    <property type="project" value="UniProtKB-EC"/>
</dbReference>
<dbReference type="GO" id="GO:0016020">
    <property type="term" value="C:membrane"/>
    <property type="evidence" value="ECO:0007669"/>
    <property type="project" value="GOC"/>
</dbReference>
<name>A0A150FBG1_9BACI</name>
<evidence type="ECO:0000256" key="1">
    <source>
        <dbReference type="ARBA" id="ARBA00001055"/>
    </source>
</evidence>
<evidence type="ECO:0000313" key="11">
    <source>
        <dbReference type="EMBL" id="KXZ22647.1"/>
    </source>
</evidence>
<dbReference type="PANTHER" id="PTHR30272">
    <property type="entry name" value="3-HYDROXYACYL-[ACYL-CARRIER-PROTEIN] DEHYDRATASE"/>
    <property type="match status" value="1"/>
</dbReference>
<keyword evidence="9" id="KW-0456">Lyase</keyword>
<evidence type="ECO:0000256" key="4">
    <source>
        <dbReference type="ARBA" id="ARBA00013167"/>
    </source>
</evidence>
<evidence type="ECO:0000256" key="10">
    <source>
        <dbReference type="ARBA" id="ARBA00025049"/>
    </source>
</evidence>
<dbReference type="InterPro" id="IPR013114">
    <property type="entry name" value="FabA_FabZ"/>
</dbReference>
<dbReference type="FunFam" id="3.10.129.10:FF:000001">
    <property type="entry name" value="3-hydroxyacyl-[acyl-carrier-protein] dehydratase FabZ"/>
    <property type="match status" value="1"/>
</dbReference>
<comment type="catalytic activity">
    <reaction evidence="1">
        <text>a (3R)-hydroxyacyl-[ACP] = a (2E)-enoyl-[ACP] + H2O</text>
        <dbReference type="Rhea" id="RHEA:13097"/>
        <dbReference type="Rhea" id="RHEA-COMP:9925"/>
        <dbReference type="Rhea" id="RHEA-COMP:9945"/>
        <dbReference type="ChEBI" id="CHEBI:15377"/>
        <dbReference type="ChEBI" id="CHEBI:78784"/>
        <dbReference type="ChEBI" id="CHEBI:78827"/>
        <dbReference type="EC" id="4.2.1.59"/>
    </reaction>
</comment>
<evidence type="ECO:0000256" key="5">
    <source>
        <dbReference type="ARBA" id="ARBA00022490"/>
    </source>
</evidence>
<dbReference type="RefSeq" id="WP_061520235.1">
    <property type="nucleotide sequence ID" value="NZ_JAJJBV010000008.1"/>
</dbReference>
<comment type="function">
    <text evidence="10">Involved in unsaturated fatty acids biosynthesis. Catalyzes the dehydration of short chain beta-hydroxyacyl-ACPs and long chain saturated and unsaturated beta-hydroxyacyl-ACPs.</text>
</comment>
<accession>A0A150FBG1</accession>